<dbReference type="EMBL" id="JAAALK010000287">
    <property type="protein sequence ID" value="KAG8060329.1"/>
    <property type="molecule type" value="Genomic_DNA"/>
</dbReference>
<sequence length="123" mass="13550">MDRGWPWLVEHWSRGTVITGGGAGVVRGWGQVDGDQDSTTDGYDAIQIGYHDLREDKITRSNLDHLGMADAPPLCHLQDFFLHSVDSFNPSQSLDYAKLFKEGNLVDIFGNSIGNSIDDNARG</sequence>
<dbReference type="GO" id="GO:0006412">
    <property type="term" value="P:translation"/>
    <property type="evidence" value="ECO:0007669"/>
    <property type="project" value="InterPro"/>
</dbReference>
<dbReference type="GO" id="GO:0003735">
    <property type="term" value="F:structural constituent of ribosome"/>
    <property type="evidence" value="ECO:0007669"/>
    <property type="project" value="InterPro"/>
</dbReference>
<gene>
    <name evidence="1" type="ORF">GUJ93_ZPchr0002g24478</name>
</gene>
<accession>A0A8J5S434</accession>
<reference evidence="1" key="2">
    <citation type="submission" date="2021-02" db="EMBL/GenBank/DDBJ databases">
        <authorList>
            <person name="Kimball J.A."/>
            <person name="Haas M.W."/>
            <person name="Macchietto M."/>
            <person name="Kono T."/>
            <person name="Duquette J."/>
            <person name="Shao M."/>
        </authorList>
    </citation>
    <scope>NUCLEOTIDE SEQUENCE</scope>
    <source>
        <tissue evidence="1">Fresh leaf tissue</tissue>
    </source>
</reference>
<reference evidence="1" key="1">
    <citation type="journal article" date="2021" name="bioRxiv">
        <title>Whole Genome Assembly and Annotation of Northern Wild Rice, Zizania palustris L., Supports a Whole Genome Duplication in the Zizania Genus.</title>
        <authorList>
            <person name="Haas M."/>
            <person name="Kono T."/>
            <person name="Macchietto M."/>
            <person name="Millas R."/>
            <person name="McGilp L."/>
            <person name="Shao M."/>
            <person name="Duquette J."/>
            <person name="Hirsch C.N."/>
            <person name="Kimball J."/>
        </authorList>
    </citation>
    <scope>NUCLEOTIDE SEQUENCE</scope>
    <source>
        <tissue evidence="1">Fresh leaf tissue</tissue>
    </source>
</reference>
<keyword evidence="2" id="KW-1185">Reference proteome</keyword>
<protein>
    <submittedName>
        <fullName evidence="1">Uncharacterized protein</fullName>
    </submittedName>
</protein>
<evidence type="ECO:0000313" key="1">
    <source>
        <dbReference type="EMBL" id="KAG8060329.1"/>
    </source>
</evidence>
<evidence type="ECO:0000313" key="2">
    <source>
        <dbReference type="Proteomes" id="UP000729402"/>
    </source>
</evidence>
<dbReference type="Proteomes" id="UP000729402">
    <property type="component" value="Unassembled WGS sequence"/>
</dbReference>
<dbReference type="GO" id="GO:0009941">
    <property type="term" value="C:chloroplast envelope"/>
    <property type="evidence" value="ECO:0007669"/>
    <property type="project" value="TreeGrafter"/>
</dbReference>
<proteinExistence type="predicted"/>
<dbReference type="PANTHER" id="PTHR11229">
    <property type="entry name" value="50S RIBOSOMAL PROTEIN L3"/>
    <property type="match status" value="1"/>
</dbReference>
<organism evidence="1 2">
    <name type="scientific">Zizania palustris</name>
    <name type="common">Northern wild rice</name>
    <dbReference type="NCBI Taxonomy" id="103762"/>
    <lineage>
        <taxon>Eukaryota</taxon>
        <taxon>Viridiplantae</taxon>
        <taxon>Streptophyta</taxon>
        <taxon>Embryophyta</taxon>
        <taxon>Tracheophyta</taxon>
        <taxon>Spermatophyta</taxon>
        <taxon>Magnoliopsida</taxon>
        <taxon>Liliopsida</taxon>
        <taxon>Poales</taxon>
        <taxon>Poaceae</taxon>
        <taxon>BOP clade</taxon>
        <taxon>Oryzoideae</taxon>
        <taxon>Oryzeae</taxon>
        <taxon>Zizaniinae</taxon>
        <taxon>Zizania</taxon>
    </lineage>
</organism>
<dbReference type="OrthoDB" id="274683at2759"/>
<comment type="caution">
    <text evidence="1">The sequence shown here is derived from an EMBL/GenBank/DDBJ whole genome shotgun (WGS) entry which is preliminary data.</text>
</comment>
<dbReference type="PANTHER" id="PTHR11229:SF16">
    <property type="entry name" value="LARGE RIBOSOMAL SUBUNIT PROTEIN UL3C"/>
    <property type="match status" value="1"/>
</dbReference>
<dbReference type="GO" id="GO:0005840">
    <property type="term" value="C:ribosome"/>
    <property type="evidence" value="ECO:0007669"/>
    <property type="project" value="InterPro"/>
</dbReference>
<dbReference type="InterPro" id="IPR019927">
    <property type="entry name" value="Ribosomal_uL3_bac/org-type"/>
</dbReference>
<name>A0A8J5S434_ZIZPA</name>
<dbReference type="AlphaFoldDB" id="A0A8J5S434"/>